<evidence type="ECO:0000313" key="2">
    <source>
        <dbReference type="EMBL" id="KAL3685243.1"/>
    </source>
</evidence>
<accession>A0ABD3H1H8</accession>
<evidence type="ECO:0000313" key="3">
    <source>
        <dbReference type="Proteomes" id="UP001633002"/>
    </source>
</evidence>
<dbReference type="AlphaFoldDB" id="A0ABD3H1H8"/>
<reference evidence="2 3" key="1">
    <citation type="submission" date="2024-09" db="EMBL/GenBank/DDBJ databases">
        <title>Chromosome-scale assembly of Riccia sorocarpa.</title>
        <authorList>
            <person name="Paukszto L."/>
        </authorList>
    </citation>
    <scope>NUCLEOTIDE SEQUENCE [LARGE SCALE GENOMIC DNA]</scope>
    <source>
        <strain evidence="2">LP-2024</strain>
        <tissue evidence="2">Aerial parts of the thallus</tissue>
    </source>
</reference>
<evidence type="ECO:0000256" key="1">
    <source>
        <dbReference type="SAM" id="MobiDB-lite"/>
    </source>
</evidence>
<proteinExistence type="predicted"/>
<name>A0ABD3H1H8_9MARC</name>
<feature type="compositionally biased region" description="Pro residues" evidence="1">
    <location>
        <begin position="151"/>
        <end position="165"/>
    </location>
</feature>
<dbReference type="Proteomes" id="UP001633002">
    <property type="component" value="Unassembled WGS sequence"/>
</dbReference>
<gene>
    <name evidence="2" type="ORF">R1sor_003265</name>
</gene>
<sequence length="251" mass="28360">MGCISHPSFFAWFNFPRGTVLELPSLEEDEARSPRAVHRLQRGYFYLPEEFDLPTDFVLLRGNLRRTRLQGRISVPPTFRFEIAPEHDIRYRVLDPFPGDEISFSFLANMRRGRRRARPYTRPPYGAMAGDERDAVVEEDNPGTDYCPSPEYAPGPSPGYAPGPSPGTRLPQSRVRTPAMRRLHWDSTLMAGRNETPAWTNLSPIPGSPSTPAAGYNKINGVIIPPEENRIVDSRVVVSIKTPGSPEFRRR</sequence>
<dbReference type="EMBL" id="JBJQOH010000006">
    <property type="protein sequence ID" value="KAL3685243.1"/>
    <property type="molecule type" value="Genomic_DNA"/>
</dbReference>
<feature type="region of interest" description="Disordered" evidence="1">
    <location>
        <begin position="137"/>
        <end position="175"/>
    </location>
</feature>
<keyword evidence="3" id="KW-1185">Reference proteome</keyword>
<organism evidence="2 3">
    <name type="scientific">Riccia sorocarpa</name>
    <dbReference type="NCBI Taxonomy" id="122646"/>
    <lineage>
        <taxon>Eukaryota</taxon>
        <taxon>Viridiplantae</taxon>
        <taxon>Streptophyta</taxon>
        <taxon>Embryophyta</taxon>
        <taxon>Marchantiophyta</taxon>
        <taxon>Marchantiopsida</taxon>
        <taxon>Marchantiidae</taxon>
        <taxon>Marchantiales</taxon>
        <taxon>Ricciaceae</taxon>
        <taxon>Riccia</taxon>
    </lineage>
</organism>
<protein>
    <submittedName>
        <fullName evidence="2">Uncharacterized protein</fullName>
    </submittedName>
</protein>
<comment type="caution">
    <text evidence="2">The sequence shown here is derived from an EMBL/GenBank/DDBJ whole genome shotgun (WGS) entry which is preliminary data.</text>
</comment>